<proteinExistence type="predicted"/>
<feature type="transmembrane region" description="Helical" evidence="1">
    <location>
        <begin position="168"/>
        <end position="193"/>
    </location>
</feature>
<feature type="transmembrane region" description="Helical" evidence="1">
    <location>
        <begin position="133"/>
        <end position="156"/>
    </location>
</feature>
<evidence type="ECO:0000313" key="4">
    <source>
        <dbReference type="Proteomes" id="UP000289482"/>
    </source>
</evidence>
<evidence type="ECO:0000256" key="1">
    <source>
        <dbReference type="SAM" id="Phobius"/>
    </source>
</evidence>
<dbReference type="NCBIfam" id="NF042915">
    <property type="entry name" value="MAB_1171c_fam"/>
    <property type="match status" value="1"/>
</dbReference>
<keyword evidence="4" id="KW-1185">Reference proteome</keyword>
<feature type="domain" description="DUF6545" evidence="2">
    <location>
        <begin position="239"/>
        <end position="369"/>
    </location>
</feature>
<dbReference type="Proteomes" id="UP000289482">
    <property type="component" value="Unassembled WGS sequence"/>
</dbReference>
<reference evidence="3 4" key="1">
    <citation type="submission" date="2019-01" db="EMBL/GenBank/DDBJ databases">
        <title>Draft genome sequences of the type strain Streptomyces sioyaensis DSM 40032 and its novel strain, TM32, a thermotolerant antibiotics-producing actinobacterium.</title>
        <authorList>
            <person name="Nakaew N."/>
            <person name="Lumyong S."/>
            <person name="Sloan W.T."/>
            <person name="Sungthong R."/>
        </authorList>
    </citation>
    <scope>NUCLEOTIDE SEQUENCE [LARGE SCALE GENOMIC DNA]</scope>
    <source>
        <strain evidence="3 4">DSM 40032</strain>
    </source>
</reference>
<evidence type="ECO:0000259" key="2">
    <source>
        <dbReference type="Pfam" id="PF20182"/>
    </source>
</evidence>
<feature type="transmembrane region" description="Helical" evidence="1">
    <location>
        <begin position="61"/>
        <end position="81"/>
    </location>
</feature>
<feature type="transmembrane region" description="Helical" evidence="1">
    <location>
        <begin position="24"/>
        <end position="41"/>
    </location>
</feature>
<keyword evidence="1" id="KW-1133">Transmembrane helix</keyword>
<keyword evidence="1" id="KW-0472">Membrane</keyword>
<gene>
    <name evidence="3" type="ORF">EST54_03535</name>
</gene>
<organism evidence="3 4">
    <name type="scientific">Streptomyces sioyaensis</name>
    <dbReference type="NCBI Taxonomy" id="67364"/>
    <lineage>
        <taxon>Bacteria</taxon>
        <taxon>Bacillati</taxon>
        <taxon>Actinomycetota</taxon>
        <taxon>Actinomycetes</taxon>
        <taxon>Kitasatosporales</taxon>
        <taxon>Streptomycetaceae</taxon>
        <taxon>Streptomyces</taxon>
    </lineage>
</organism>
<dbReference type="EMBL" id="SDIF01000006">
    <property type="protein sequence ID" value="RXS70182.1"/>
    <property type="molecule type" value="Genomic_DNA"/>
</dbReference>
<accession>A0A4Q1R9V5</accession>
<dbReference type="AlphaFoldDB" id="A0A4Q1R9V5"/>
<dbReference type="Pfam" id="PF20182">
    <property type="entry name" value="DUF6545"/>
    <property type="match status" value="1"/>
</dbReference>
<dbReference type="InterPro" id="IPR050039">
    <property type="entry name" value="MAB_1171c-like"/>
</dbReference>
<dbReference type="InterPro" id="IPR046675">
    <property type="entry name" value="DUF6545"/>
</dbReference>
<feature type="transmembrane region" description="Helical" evidence="1">
    <location>
        <begin position="93"/>
        <end position="113"/>
    </location>
</feature>
<keyword evidence="1" id="KW-0812">Transmembrane</keyword>
<comment type="caution">
    <text evidence="3">The sequence shown here is derived from an EMBL/GenBank/DDBJ whole genome shotgun (WGS) entry which is preliminary data.</text>
</comment>
<protein>
    <recommendedName>
        <fullName evidence="2">DUF6545 domain-containing protein</fullName>
    </recommendedName>
</protein>
<evidence type="ECO:0000313" key="3">
    <source>
        <dbReference type="EMBL" id="RXS70182.1"/>
    </source>
</evidence>
<name>A0A4Q1R9V5_9ACTN</name>
<sequence length="380" mass="41749">MTLMLIVGAIWKIVDLTRAPRDRVLRLLVACLLLLASGQILSFPDVLLAVDSATAVGVGKIVFNAVHMSGLGALILVFLFSMPGPDAAGRRQVRLHAGLLAGVLTVLVIDMIATPPALRGHTLTTADMTQPAIAAFYLIGNAYFVYAYLTPALWALRYARLANRHLAVGLRAMALGLFVLALTSVNRVVWVFLRIDDPGSHQAFNTVNWSMNDWALGIVLLGLTYSAGMQVAAHLRSVVHHRRMYRELTPLWTALAAAYPELVLNVEPSGSRWRRFRFRRTHERFYRRLIECRDGLVRLSPYLARVAPEADLARGPADQLARHIAEALALKPATEDPDTAFSATRIASPSGNDLGAEARELVAVSRAYAKGHREQGTDHR</sequence>
<feature type="transmembrane region" description="Helical" evidence="1">
    <location>
        <begin position="213"/>
        <end position="235"/>
    </location>
</feature>